<sequence>MTEQPTADPTMTRIIEAVHLGHGGAPAEARALLTALWDDIGPTGDALHRCTLAHHLADLQDSIEAELSWDERALAAVSELTDERAQRYLSALQVQAFLPSLHLNLADCHRRLGNVAAAREHLARAREHLVRLPDDPYGESIRVAVRDFVEDDPTDHRRQGPVTGPGARRSSGRPAVNVRSGPGRGD</sequence>
<dbReference type="GeneID" id="95368139"/>
<evidence type="ECO:0000313" key="3">
    <source>
        <dbReference type="Proteomes" id="UP001602287"/>
    </source>
</evidence>
<dbReference type="EMBL" id="JBIAZM010000008">
    <property type="protein sequence ID" value="MFF5202088.1"/>
    <property type="molecule type" value="Genomic_DNA"/>
</dbReference>
<proteinExistence type="predicted"/>
<protein>
    <recommendedName>
        <fullName evidence="4">Tetratricopeptide repeat protein</fullName>
    </recommendedName>
</protein>
<gene>
    <name evidence="2" type="ORF">ACFY3B_21050</name>
</gene>
<evidence type="ECO:0000313" key="2">
    <source>
        <dbReference type="EMBL" id="MFF5202088.1"/>
    </source>
</evidence>
<organism evidence="2 3">
    <name type="scientific">Micromonospora parva</name>
    <dbReference type="NCBI Taxonomy" id="1464048"/>
    <lineage>
        <taxon>Bacteria</taxon>
        <taxon>Bacillati</taxon>
        <taxon>Actinomycetota</taxon>
        <taxon>Actinomycetes</taxon>
        <taxon>Micromonosporales</taxon>
        <taxon>Micromonosporaceae</taxon>
        <taxon>Micromonospora</taxon>
    </lineage>
</organism>
<feature type="region of interest" description="Disordered" evidence="1">
    <location>
        <begin position="149"/>
        <end position="186"/>
    </location>
</feature>
<evidence type="ECO:0008006" key="4">
    <source>
        <dbReference type="Google" id="ProtNLM"/>
    </source>
</evidence>
<keyword evidence="3" id="KW-1185">Reference proteome</keyword>
<dbReference type="Proteomes" id="UP001602287">
    <property type="component" value="Unassembled WGS sequence"/>
</dbReference>
<accession>A0ABW6VWT5</accession>
<feature type="compositionally biased region" description="Basic and acidic residues" evidence="1">
    <location>
        <begin position="149"/>
        <end position="158"/>
    </location>
</feature>
<dbReference type="RefSeq" id="WP_357635107.1">
    <property type="nucleotide sequence ID" value="NZ_JBEZFX010000002.1"/>
</dbReference>
<name>A0ABW6VWT5_9ACTN</name>
<reference evidence="2 3" key="1">
    <citation type="submission" date="2024-10" db="EMBL/GenBank/DDBJ databases">
        <title>The Natural Products Discovery Center: Release of the First 8490 Sequenced Strains for Exploring Actinobacteria Biosynthetic Diversity.</title>
        <authorList>
            <person name="Kalkreuter E."/>
            <person name="Kautsar S.A."/>
            <person name="Yang D."/>
            <person name="Bader C.D."/>
            <person name="Teijaro C.N."/>
            <person name="Fluegel L."/>
            <person name="Davis C.M."/>
            <person name="Simpson J.R."/>
            <person name="Lauterbach L."/>
            <person name="Steele A.D."/>
            <person name="Gui C."/>
            <person name="Meng S."/>
            <person name="Li G."/>
            <person name="Viehrig K."/>
            <person name="Ye F."/>
            <person name="Su P."/>
            <person name="Kiefer A.F."/>
            <person name="Nichols A."/>
            <person name="Cepeda A.J."/>
            <person name="Yan W."/>
            <person name="Fan B."/>
            <person name="Jiang Y."/>
            <person name="Adhikari A."/>
            <person name="Zheng C.-J."/>
            <person name="Schuster L."/>
            <person name="Cowan T.M."/>
            <person name="Smanski M.J."/>
            <person name="Chevrette M.G."/>
            <person name="De Carvalho L.P.S."/>
            <person name="Shen B."/>
        </authorList>
    </citation>
    <scope>NUCLEOTIDE SEQUENCE [LARGE SCALE GENOMIC DNA]</scope>
    <source>
        <strain evidence="2 3">NPDC000140</strain>
    </source>
</reference>
<comment type="caution">
    <text evidence="2">The sequence shown here is derived from an EMBL/GenBank/DDBJ whole genome shotgun (WGS) entry which is preliminary data.</text>
</comment>
<evidence type="ECO:0000256" key="1">
    <source>
        <dbReference type="SAM" id="MobiDB-lite"/>
    </source>
</evidence>